<dbReference type="Proteomes" id="UP001501585">
    <property type="component" value="Unassembled WGS sequence"/>
</dbReference>
<keyword evidence="6 14" id="KW-0769">Symport</keyword>
<feature type="transmembrane region" description="Helical" evidence="14">
    <location>
        <begin position="441"/>
        <end position="460"/>
    </location>
</feature>
<proteinExistence type="inferred from homology"/>
<feature type="transmembrane region" description="Helical" evidence="14">
    <location>
        <begin position="92"/>
        <end position="111"/>
    </location>
</feature>
<keyword evidence="16" id="KW-1185">Reference proteome</keyword>
<evidence type="ECO:0000256" key="2">
    <source>
        <dbReference type="ARBA" id="ARBA00006434"/>
    </source>
</evidence>
<evidence type="ECO:0000256" key="11">
    <source>
        <dbReference type="ARBA" id="ARBA00023201"/>
    </source>
</evidence>
<feature type="transmembrane region" description="Helical" evidence="14">
    <location>
        <begin position="244"/>
        <end position="262"/>
    </location>
</feature>
<dbReference type="Gene3D" id="1.20.1730.10">
    <property type="entry name" value="Sodium/glucose cotransporter"/>
    <property type="match status" value="1"/>
</dbReference>
<evidence type="ECO:0000256" key="9">
    <source>
        <dbReference type="ARBA" id="ARBA00023065"/>
    </source>
</evidence>
<evidence type="ECO:0000256" key="6">
    <source>
        <dbReference type="ARBA" id="ARBA00022847"/>
    </source>
</evidence>
<evidence type="ECO:0000313" key="16">
    <source>
        <dbReference type="Proteomes" id="UP001501585"/>
    </source>
</evidence>
<keyword evidence="11 14" id="KW-0739">Sodium transport</keyword>
<feature type="transmembrane region" description="Helical" evidence="14">
    <location>
        <begin position="139"/>
        <end position="158"/>
    </location>
</feature>
<keyword evidence="3 14" id="KW-0813">Transport</keyword>
<keyword evidence="9 14" id="KW-0406">Ion transport</keyword>
<dbReference type="EMBL" id="BAAAPC010000006">
    <property type="protein sequence ID" value="GAA1991487.1"/>
    <property type="molecule type" value="Genomic_DNA"/>
</dbReference>
<feature type="transmembrane region" description="Helical" evidence="14">
    <location>
        <begin position="21"/>
        <end position="41"/>
    </location>
</feature>
<protein>
    <recommendedName>
        <fullName evidence="14">Sodium/proline symporter</fullName>
    </recommendedName>
    <alternativeName>
        <fullName evidence="14">Proline permease</fullName>
    </alternativeName>
</protein>
<feature type="transmembrane region" description="Helical" evidence="14">
    <location>
        <begin position="466"/>
        <end position="487"/>
    </location>
</feature>
<keyword evidence="10 14" id="KW-0472">Membrane</keyword>
<comment type="caution">
    <text evidence="15">The sequence shown here is derived from an EMBL/GenBank/DDBJ whole genome shotgun (WGS) entry which is preliminary data.</text>
</comment>
<feature type="transmembrane region" description="Helical" evidence="14">
    <location>
        <begin position="62"/>
        <end position="86"/>
    </location>
</feature>
<comment type="similarity">
    <text evidence="2 13">Belongs to the sodium:solute symporter (SSF) (TC 2.A.21) family.</text>
</comment>
<keyword evidence="14" id="KW-0029">Amino-acid transport</keyword>
<feature type="transmembrane region" description="Helical" evidence="14">
    <location>
        <begin position="178"/>
        <end position="200"/>
    </location>
</feature>
<dbReference type="InterPro" id="IPR011851">
    <property type="entry name" value="Na/Pro_symporter"/>
</dbReference>
<comment type="catalytic activity">
    <reaction evidence="12">
        <text>L-proline(in) + Na(+)(in) = L-proline(out) + Na(+)(out)</text>
        <dbReference type="Rhea" id="RHEA:28967"/>
        <dbReference type="ChEBI" id="CHEBI:29101"/>
        <dbReference type="ChEBI" id="CHEBI:60039"/>
    </reaction>
</comment>
<evidence type="ECO:0000256" key="1">
    <source>
        <dbReference type="ARBA" id="ARBA00004651"/>
    </source>
</evidence>
<accession>A0ABN2SSE1</accession>
<feature type="transmembrane region" description="Helical" evidence="14">
    <location>
        <begin position="410"/>
        <end position="434"/>
    </location>
</feature>
<reference evidence="15 16" key="1">
    <citation type="journal article" date="2019" name="Int. J. Syst. Evol. Microbiol.">
        <title>The Global Catalogue of Microorganisms (GCM) 10K type strain sequencing project: providing services to taxonomists for standard genome sequencing and annotation.</title>
        <authorList>
            <consortium name="The Broad Institute Genomics Platform"/>
            <consortium name="The Broad Institute Genome Sequencing Center for Infectious Disease"/>
            <person name="Wu L."/>
            <person name="Ma J."/>
        </authorList>
    </citation>
    <scope>NUCLEOTIDE SEQUENCE [LARGE SCALE GENOMIC DNA]</scope>
    <source>
        <strain evidence="15 16">JCM 15313</strain>
    </source>
</reference>
<keyword evidence="5 14" id="KW-0812">Transmembrane</keyword>
<comment type="subcellular location">
    <subcellularLocation>
        <location evidence="1 14">Cell membrane</location>
        <topology evidence="1 14">Multi-pass membrane protein</topology>
    </subcellularLocation>
</comment>
<dbReference type="PANTHER" id="PTHR48086:SF3">
    <property type="entry name" value="SODIUM_PROLINE SYMPORTER"/>
    <property type="match status" value="1"/>
</dbReference>
<keyword evidence="7 14" id="KW-1133">Transmembrane helix</keyword>
<organism evidence="15 16">
    <name type="scientific">Nocardiopsis rhodophaea</name>
    <dbReference type="NCBI Taxonomy" id="280238"/>
    <lineage>
        <taxon>Bacteria</taxon>
        <taxon>Bacillati</taxon>
        <taxon>Actinomycetota</taxon>
        <taxon>Actinomycetes</taxon>
        <taxon>Streptosporangiales</taxon>
        <taxon>Nocardiopsidaceae</taxon>
        <taxon>Nocardiopsis</taxon>
    </lineage>
</organism>
<dbReference type="RefSeq" id="WP_344161303.1">
    <property type="nucleotide sequence ID" value="NZ_BAAAPC010000006.1"/>
</dbReference>
<dbReference type="NCBIfam" id="TIGR00813">
    <property type="entry name" value="sss"/>
    <property type="match status" value="1"/>
</dbReference>
<dbReference type="InterPro" id="IPR018212">
    <property type="entry name" value="Na/solute_symporter_CS"/>
</dbReference>
<keyword evidence="8 14" id="KW-0915">Sodium</keyword>
<evidence type="ECO:0000256" key="12">
    <source>
        <dbReference type="ARBA" id="ARBA00033708"/>
    </source>
</evidence>
<evidence type="ECO:0000256" key="4">
    <source>
        <dbReference type="ARBA" id="ARBA00022475"/>
    </source>
</evidence>
<gene>
    <name evidence="15" type="ORF">GCM10009799_16710</name>
</gene>
<dbReference type="InterPro" id="IPR001734">
    <property type="entry name" value="Na/solute_symporter"/>
</dbReference>
<dbReference type="InterPro" id="IPR050277">
    <property type="entry name" value="Sodium:Solute_Symporter"/>
</dbReference>
<evidence type="ECO:0000256" key="13">
    <source>
        <dbReference type="RuleBase" id="RU362091"/>
    </source>
</evidence>
<dbReference type="CDD" id="cd11475">
    <property type="entry name" value="SLC5sbd_PutP"/>
    <property type="match status" value="1"/>
</dbReference>
<dbReference type="PANTHER" id="PTHR48086">
    <property type="entry name" value="SODIUM/PROLINE SYMPORTER-RELATED"/>
    <property type="match status" value="1"/>
</dbReference>
<feature type="transmembrane region" description="Helical" evidence="14">
    <location>
        <begin position="207"/>
        <end position="224"/>
    </location>
</feature>
<dbReference type="PROSITE" id="PS00457">
    <property type="entry name" value="NA_SOLUT_SYMP_2"/>
    <property type="match status" value="1"/>
</dbReference>
<dbReference type="InterPro" id="IPR038377">
    <property type="entry name" value="Na/Glc_symporter_sf"/>
</dbReference>
<evidence type="ECO:0000256" key="7">
    <source>
        <dbReference type="ARBA" id="ARBA00022989"/>
    </source>
</evidence>
<evidence type="ECO:0000313" key="15">
    <source>
        <dbReference type="EMBL" id="GAA1991487.1"/>
    </source>
</evidence>
<evidence type="ECO:0000256" key="14">
    <source>
        <dbReference type="RuleBase" id="RU366012"/>
    </source>
</evidence>
<evidence type="ECO:0000256" key="10">
    <source>
        <dbReference type="ARBA" id="ARBA00023136"/>
    </source>
</evidence>
<feature type="transmembrane region" description="Helical" evidence="14">
    <location>
        <begin position="283"/>
        <end position="308"/>
    </location>
</feature>
<feature type="transmembrane region" description="Helical" evidence="14">
    <location>
        <begin position="328"/>
        <end position="348"/>
    </location>
</feature>
<keyword evidence="4 14" id="KW-1003">Cell membrane</keyword>
<dbReference type="PROSITE" id="PS50283">
    <property type="entry name" value="NA_SOLUT_SYMP_3"/>
    <property type="match status" value="1"/>
</dbReference>
<sequence>MTVIATAAEAPEAQVAVDADWAVLGSFSLYLLLVIGIAVYATRVGSGSAAGFFLGGRKMKHVVVALSAVTSGRSAWLLLGMTGLAFVSGASAVWSVVGYTLMELFLFLFAAPRLRRFTGRHGDITLTDYFVSRLGGGRALRALIAGVIVLFMTSYIAAQFTAGGKAFASSFGLPDMAGVWITAGIVLLYTVVGGYVAVALTDVVQAMFMLFGLVVLPLIAMASIGWGPMIDTLRALDPALLDPLSLGVGALIGALGIGLGSPGNPHIIIRYMSVDDPRSLRGAAVWGTVWNVLMGWGAVSVGLVGRAIYGSVEALPGADSEQLFPFLAAEYLPAFIAGLLVAAVFAAIMSTADSQLLVGASGVVRDIYQGLVLKNGDISGPDAVRISRLVVLAMVLLAVGLLYVPGIEDVVFWLVLFTWAGLGAAFGPSLLLSLFWRRTTAAGAAAGIIVGAVTTVTWYYTLKPYMYELIPGFIASTLAVWIVSLLTRRPTDTDALMRDMRAASDERPTT</sequence>
<feature type="transmembrane region" description="Helical" evidence="14">
    <location>
        <begin position="386"/>
        <end position="404"/>
    </location>
</feature>
<dbReference type="Pfam" id="PF00474">
    <property type="entry name" value="SSF"/>
    <property type="match status" value="1"/>
</dbReference>
<evidence type="ECO:0000256" key="8">
    <source>
        <dbReference type="ARBA" id="ARBA00023053"/>
    </source>
</evidence>
<evidence type="ECO:0000256" key="3">
    <source>
        <dbReference type="ARBA" id="ARBA00022448"/>
    </source>
</evidence>
<evidence type="ECO:0000256" key="5">
    <source>
        <dbReference type="ARBA" id="ARBA00022692"/>
    </source>
</evidence>
<name>A0ABN2SSE1_9ACTN</name>
<comment type="function">
    <text evidence="14">Catalyzes the sodium-dependent uptake of extracellular L-proline.</text>
</comment>